<dbReference type="RefSeq" id="WP_162449103.1">
    <property type="nucleotide sequence ID" value="NZ_WLZY01000001.1"/>
</dbReference>
<gene>
    <name evidence="1" type="ORF">F7O44_05560</name>
</gene>
<accession>A0A7K3M0H9</accession>
<evidence type="ECO:0000313" key="2">
    <source>
        <dbReference type="Proteomes" id="UP000460435"/>
    </source>
</evidence>
<keyword evidence="2" id="KW-1185">Reference proteome</keyword>
<protein>
    <submittedName>
        <fullName evidence="1">Uncharacterized protein</fullName>
    </submittedName>
</protein>
<evidence type="ECO:0000313" key="1">
    <source>
        <dbReference type="EMBL" id="NDL56537.1"/>
    </source>
</evidence>
<proteinExistence type="predicted"/>
<reference evidence="1 2" key="1">
    <citation type="submission" date="2019-11" db="EMBL/GenBank/DDBJ databases">
        <authorList>
            <person name="Li X.-J."/>
            <person name="Feng X.-M."/>
        </authorList>
    </citation>
    <scope>NUCLEOTIDE SEQUENCE [LARGE SCALE GENOMIC DNA]</scope>
    <source>
        <strain evidence="1 2">XMNu-373</strain>
    </source>
</reference>
<name>A0A7K3M0H9_9ACTN</name>
<comment type="caution">
    <text evidence="1">The sequence shown here is derived from an EMBL/GenBank/DDBJ whole genome shotgun (WGS) entry which is preliminary data.</text>
</comment>
<dbReference type="Proteomes" id="UP000460435">
    <property type="component" value="Unassembled WGS sequence"/>
</dbReference>
<dbReference type="EMBL" id="WLZY01000001">
    <property type="protein sequence ID" value="NDL56537.1"/>
    <property type="molecule type" value="Genomic_DNA"/>
</dbReference>
<organism evidence="1 2">
    <name type="scientific">Phytoactinopolyspora mesophila</name>
    <dbReference type="NCBI Taxonomy" id="2650750"/>
    <lineage>
        <taxon>Bacteria</taxon>
        <taxon>Bacillati</taxon>
        <taxon>Actinomycetota</taxon>
        <taxon>Actinomycetes</taxon>
        <taxon>Jiangellales</taxon>
        <taxon>Jiangellaceae</taxon>
        <taxon>Phytoactinopolyspora</taxon>
    </lineage>
</organism>
<sequence>MPGAVVRWLGRQALPSDAAVGQRRSHMAATVLGGLLRLAGKEPGAHLIQTVTLVMCAARDPRVCATTRQALERKCADQRVFRTMLGAFTKAGNIGLRGGRCAPFSVAAPDFLFAPVAESTYVPRVRLVSHLATEPRWPAPPSTAHQDVAGCQIVLKAGYLPSEDTVAFLYLTGQWDRYDEADPRRITDARMVRRTCA</sequence>
<dbReference type="AlphaFoldDB" id="A0A7K3M0H9"/>